<protein>
    <submittedName>
        <fullName evidence="2">Uncharacterized protein</fullName>
    </submittedName>
</protein>
<gene>
    <name evidence="2" type="ORF">K460DRAFT_333042</name>
</gene>
<proteinExistence type="predicted"/>
<dbReference type="Proteomes" id="UP000800039">
    <property type="component" value="Unassembled WGS sequence"/>
</dbReference>
<dbReference type="EMBL" id="ML976615">
    <property type="protein sequence ID" value="KAF1847734.1"/>
    <property type="molecule type" value="Genomic_DNA"/>
</dbReference>
<feature type="compositionally biased region" description="Basic residues" evidence="1">
    <location>
        <begin position="20"/>
        <end position="33"/>
    </location>
</feature>
<dbReference type="OrthoDB" id="62952at2759"/>
<evidence type="ECO:0000256" key="1">
    <source>
        <dbReference type="SAM" id="MobiDB-lite"/>
    </source>
</evidence>
<evidence type="ECO:0000313" key="2">
    <source>
        <dbReference type="EMBL" id="KAF1847734.1"/>
    </source>
</evidence>
<comment type="caution">
    <text evidence="2">The sequence shown here is derived from an EMBL/GenBank/DDBJ whole genome shotgun (WGS) entry which is preliminary data.</text>
</comment>
<feature type="compositionally biased region" description="Polar residues" evidence="1">
    <location>
        <begin position="1"/>
        <end position="14"/>
    </location>
</feature>
<evidence type="ECO:0000313" key="3">
    <source>
        <dbReference type="Proteomes" id="UP000800039"/>
    </source>
</evidence>
<reference evidence="2" key="1">
    <citation type="submission" date="2020-01" db="EMBL/GenBank/DDBJ databases">
        <authorList>
            <consortium name="DOE Joint Genome Institute"/>
            <person name="Haridas S."/>
            <person name="Albert R."/>
            <person name="Binder M."/>
            <person name="Bloem J."/>
            <person name="Labutti K."/>
            <person name="Salamov A."/>
            <person name="Andreopoulos B."/>
            <person name="Baker S.E."/>
            <person name="Barry K."/>
            <person name="Bills G."/>
            <person name="Bluhm B.H."/>
            <person name="Cannon C."/>
            <person name="Castanera R."/>
            <person name="Culley D.E."/>
            <person name="Daum C."/>
            <person name="Ezra D."/>
            <person name="Gonzalez J.B."/>
            <person name="Henrissat B."/>
            <person name="Kuo A."/>
            <person name="Liang C."/>
            <person name="Lipzen A."/>
            <person name="Lutzoni F."/>
            <person name="Magnuson J."/>
            <person name="Mondo S."/>
            <person name="Nolan M."/>
            <person name="Ohm R."/>
            <person name="Pangilinan J."/>
            <person name="Park H.-J."/>
            <person name="Ramirez L."/>
            <person name="Alfaro M."/>
            <person name="Sun H."/>
            <person name="Tritt A."/>
            <person name="Yoshinaga Y."/>
            <person name="Zwiers L.-H."/>
            <person name="Turgeon B.G."/>
            <person name="Goodwin S.B."/>
            <person name="Spatafora J.W."/>
            <person name="Crous P.W."/>
            <person name="Grigoriev I.V."/>
        </authorList>
    </citation>
    <scope>NUCLEOTIDE SEQUENCE</scope>
    <source>
        <strain evidence="2">CBS 394.84</strain>
    </source>
</reference>
<dbReference type="RefSeq" id="XP_040790297.1">
    <property type="nucleotide sequence ID" value="XM_040930864.1"/>
</dbReference>
<keyword evidence="3" id="KW-1185">Reference proteome</keyword>
<name>A0A9P4GM60_9PLEO</name>
<dbReference type="GeneID" id="63848116"/>
<dbReference type="AlphaFoldDB" id="A0A9P4GM60"/>
<feature type="region of interest" description="Disordered" evidence="1">
    <location>
        <begin position="1"/>
        <end position="52"/>
    </location>
</feature>
<accession>A0A9P4GM60</accession>
<organism evidence="2 3">
    <name type="scientific">Cucurbitaria berberidis CBS 394.84</name>
    <dbReference type="NCBI Taxonomy" id="1168544"/>
    <lineage>
        <taxon>Eukaryota</taxon>
        <taxon>Fungi</taxon>
        <taxon>Dikarya</taxon>
        <taxon>Ascomycota</taxon>
        <taxon>Pezizomycotina</taxon>
        <taxon>Dothideomycetes</taxon>
        <taxon>Pleosporomycetidae</taxon>
        <taxon>Pleosporales</taxon>
        <taxon>Pleosporineae</taxon>
        <taxon>Cucurbitariaceae</taxon>
        <taxon>Cucurbitaria</taxon>
    </lineage>
</organism>
<sequence>MRGNNTSISLTHAPSPNPLKVHKLRSKSSKPKRAPFTPYKKPRKTHPKILGPMTLPENVRNYKMTESSLLNLPAELRQMIWDHALTSPTGSLTYDTTKNRFDVSSIGAGLLTTCHCVALETQYLPLQLNKLVFDIPTRTNADFMVFLARLNRLEAALGWVLKIDVRFSRKDELAET</sequence>